<proteinExistence type="predicted"/>
<comment type="caution">
    <text evidence="2">The sequence shown here is derived from an EMBL/GenBank/DDBJ whole genome shotgun (WGS) entry which is preliminary data.</text>
</comment>
<dbReference type="AlphaFoldDB" id="A0AA41QHY2"/>
<sequence length="150" mass="15867">MRTRDRRRITPTAVLAALLLAGCGTTGESGQDMPTLQFDQAIDTAIDGVAETGAPVLVRDVTSIEWDEVALFTEGATAEEIKTVVGDAGLHGERYLSSTNLLVFRADGEVVALIGTSPDVFTGEYGVLLGREAAFTSDGAWEGYVRLSEG</sequence>
<evidence type="ECO:0000256" key="1">
    <source>
        <dbReference type="SAM" id="SignalP"/>
    </source>
</evidence>
<protein>
    <submittedName>
        <fullName evidence="2">Uncharacterized protein</fullName>
    </submittedName>
</protein>
<dbReference type="Proteomes" id="UP001165405">
    <property type="component" value="Unassembled WGS sequence"/>
</dbReference>
<keyword evidence="3" id="KW-1185">Reference proteome</keyword>
<dbReference type="PROSITE" id="PS51257">
    <property type="entry name" value="PROKAR_LIPOPROTEIN"/>
    <property type="match status" value="1"/>
</dbReference>
<accession>A0AA41QHY2</accession>
<dbReference type="RefSeq" id="WP_236091272.1">
    <property type="nucleotide sequence ID" value="NZ_JAKGSG010000063.1"/>
</dbReference>
<dbReference type="EMBL" id="JAKGSG010000063">
    <property type="protein sequence ID" value="MCF4123517.1"/>
    <property type="molecule type" value="Genomic_DNA"/>
</dbReference>
<evidence type="ECO:0000313" key="3">
    <source>
        <dbReference type="Proteomes" id="UP001165405"/>
    </source>
</evidence>
<gene>
    <name evidence="2" type="ORF">L1785_21345</name>
</gene>
<organism evidence="2 3">
    <name type="scientific">Antribacter soli</name>
    <dbReference type="NCBI Taxonomy" id="2910976"/>
    <lineage>
        <taxon>Bacteria</taxon>
        <taxon>Bacillati</taxon>
        <taxon>Actinomycetota</taxon>
        <taxon>Actinomycetes</taxon>
        <taxon>Micrococcales</taxon>
        <taxon>Promicromonosporaceae</taxon>
        <taxon>Antribacter</taxon>
    </lineage>
</organism>
<evidence type="ECO:0000313" key="2">
    <source>
        <dbReference type="EMBL" id="MCF4123517.1"/>
    </source>
</evidence>
<feature type="signal peptide" evidence="1">
    <location>
        <begin position="1"/>
        <end position="26"/>
    </location>
</feature>
<feature type="chain" id="PRO_5041380375" evidence="1">
    <location>
        <begin position="27"/>
        <end position="150"/>
    </location>
</feature>
<reference evidence="2" key="1">
    <citation type="submission" date="2022-01" db="EMBL/GenBank/DDBJ databases">
        <title>Antribacter sp. nov., isolated from Guizhou of China.</title>
        <authorList>
            <person name="Chengliang C."/>
            <person name="Ya Z."/>
        </authorList>
    </citation>
    <scope>NUCLEOTIDE SEQUENCE</scope>
    <source>
        <strain evidence="2">KLBMP 9083</strain>
    </source>
</reference>
<name>A0AA41QHY2_9MICO</name>
<keyword evidence="1" id="KW-0732">Signal</keyword>